<feature type="region of interest" description="Disordered" evidence="6">
    <location>
        <begin position="132"/>
        <end position="267"/>
    </location>
</feature>
<dbReference type="Proteomes" id="UP000759131">
    <property type="component" value="Unassembled WGS sequence"/>
</dbReference>
<dbReference type="AlphaFoldDB" id="A0A7R9Q218"/>
<dbReference type="PANTHER" id="PTHR14577:SF0">
    <property type="entry name" value="NUCLEOLAR PROTEIN 12"/>
    <property type="match status" value="1"/>
</dbReference>
<feature type="compositionally biased region" description="Polar residues" evidence="6">
    <location>
        <begin position="141"/>
        <end position="161"/>
    </location>
</feature>
<evidence type="ECO:0000313" key="8">
    <source>
        <dbReference type="Proteomes" id="UP000759131"/>
    </source>
</evidence>
<name>A0A7R9Q218_9ACAR</name>
<dbReference type="InterPro" id="IPR019186">
    <property type="entry name" value="Nucleolar_protein_12"/>
</dbReference>
<feature type="compositionally biased region" description="Basic and acidic residues" evidence="6">
    <location>
        <begin position="15"/>
        <end position="32"/>
    </location>
</feature>
<keyword evidence="5" id="KW-0539">Nucleus</keyword>
<evidence type="ECO:0000256" key="4">
    <source>
        <dbReference type="ARBA" id="ARBA00023054"/>
    </source>
</evidence>
<sequence>MTEEDGGGQSGPKRARSDGQKARRKKFFDGQKRQKRPKVMLTFDTDDRKSFLTGFQKRKAERKLKAKHVLDEELREERLRAKQRQKDRLLKLYDSQRPTEDIAAMALPAETTETYELPKQFVSITTFDPKDMSGSLGLSLGHNNDNTGGDQLAVTTSGAHQSDSEADSSDSGVKSTARSASELRQQILDARKANKMEALKSLKTNKAYQRREKEKHRKDVSSAKQKRKEMRKEMKNMKQKTLLKRQMKNKKNNKKERRRRPKPKKNK</sequence>
<reference evidence="7" key="1">
    <citation type="submission" date="2020-11" db="EMBL/GenBank/DDBJ databases">
        <authorList>
            <person name="Tran Van P."/>
        </authorList>
    </citation>
    <scope>NUCLEOTIDE SEQUENCE</scope>
</reference>
<evidence type="ECO:0000256" key="2">
    <source>
        <dbReference type="ARBA" id="ARBA00007175"/>
    </source>
</evidence>
<dbReference type="PANTHER" id="PTHR14577">
    <property type="entry name" value="NUCLEOLAR PROTEIN 12"/>
    <property type="match status" value="1"/>
</dbReference>
<evidence type="ECO:0000256" key="5">
    <source>
        <dbReference type="ARBA" id="ARBA00023242"/>
    </source>
</evidence>
<organism evidence="7">
    <name type="scientific">Medioppia subpectinata</name>
    <dbReference type="NCBI Taxonomy" id="1979941"/>
    <lineage>
        <taxon>Eukaryota</taxon>
        <taxon>Metazoa</taxon>
        <taxon>Ecdysozoa</taxon>
        <taxon>Arthropoda</taxon>
        <taxon>Chelicerata</taxon>
        <taxon>Arachnida</taxon>
        <taxon>Acari</taxon>
        <taxon>Acariformes</taxon>
        <taxon>Sarcoptiformes</taxon>
        <taxon>Oribatida</taxon>
        <taxon>Brachypylina</taxon>
        <taxon>Oppioidea</taxon>
        <taxon>Oppiidae</taxon>
        <taxon>Medioppia</taxon>
    </lineage>
</organism>
<gene>
    <name evidence="7" type="ORF">OSB1V03_LOCUS9842</name>
</gene>
<evidence type="ECO:0000256" key="6">
    <source>
        <dbReference type="SAM" id="MobiDB-lite"/>
    </source>
</evidence>
<dbReference type="GO" id="GO:0019843">
    <property type="term" value="F:rRNA binding"/>
    <property type="evidence" value="ECO:0007669"/>
    <property type="project" value="TreeGrafter"/>
</dbReference>
<dbReference type="EMBL" id="OC861402">
    <property type="protein sequence ID" value="CAD7629425.1"/>
    <property type="molecule type" value="Genomic_DNA"/>
</dbReference>
<feature type="compositionally biased region" description="Basic and acidic residues" evidence="6">
    <location>
        <begin position="189"/>
        <end position="200"/>
    </location>
</feature>
<evidence type="ECO:0000256" key="1">
    <source>
        <dbReference type="ARBA" id="ARBA00004604"/>
    </source>
</evidence>
<dbReference type="OrthoDB" id="551633at2759"/>
<feature type="compositionally biased region" description="Polar residues" evidence="6">
    <location>
        <begin position="169"/>
        <end position="184"/>
    </location>
</feature>
<feature type="region of interest" description="Disordered" evidence="6">
    <location>
        <begin position="1"/>
        <end position="42"/>
    </location>
</feature>
<dbReference type="GO" id="GO:0005730">
    <property type="term" value="C:nucleolus"/>
    <property type="evidence" value="ECO:0007669"/>
    <property type="project" value="UniProtKB-SubCell"/>
</dbReference>
<comment type="subcellular location">
    <subcellularLocation>
        <location evidence="1">Nucleus</location>
        <location evidence="1">Nucleolus</location>
    </subcellularLocation>
</comment>
<dbReference type="Pfam" id="PF09805">
    <property type="entry name" value="Nop25"/>
    <property type="match status" value="1"/>
</dbReference>
<keyword evidence="8" id="KW-1185">Reference proteome</keyword>
<feature type="compositionally biased region" description="Basic residues" evidence="6">
    <location>
        <begin position="237"/>
        <end position="267"/>
    </location>
</feature>
<dbReference type="EMBL" id="CAJPIZ010006827">
    <property type="protein sequence ID" value="CAG2109855.1"/>
    <property type="molecule type" value="Genomic_DNA"/>
</dbReference>
<evidence type="ECO:0000313" key="7">
    <source>
        <dbReference type="EMBL" id="CAD7629425.1"/>
    </source>
</evidence>
<evidence type="ECO:0000256" key="3">
    <source>
        <dbReference type="ARBA" id="ARBA00015520"/>
    </source>
</evidence>
<comment type="similarity">
    <text evidence="2">Belongs to the RRP17 family.</text>
</comment>
<accession>A0A7R9Q218</accession>
<feature type="compositionally biased region" description="Basic and acidic residues" evidence="6">
    <location>
        <begin position="209"/>
        <end position="221"/>
    </location>
</feature>
<keyword evidence="4" id="KW-0175">Coiled coil</keyword>
<proteinExistence type="inferred from homology"/>
<protein>
    <recommendedName>
        <fullName evidence="3">Nucleolar protein 12</fullName>
    </recommendedName>
</protein>